<gene>
    <name evidence="3" type="ORF">C8N46_10491</name>
</gene>
<dbReference type="InterPro" id="IPR007492">
    <property type="entry name" value="LytTR_DNA-bd_dom"/>
</dbReference>
<dbReference type="AlphaFoldDB" id="A0A2T6BZG5"/>
<dbReference type="EMBL" id="QBKT01000004">
    <property type="protein sequence ID" value="PTX61448.1"/>
    <property type="molecule type" value="Genomic_DNA"/>
</dbReference>
<feature type="domain" description="HTH LytTR-type" evidence="2">
    <location>
        <begin position="180"/>
        <end position="285"/>
    </location>
</feature>
<dbReference type="GO" id="GO:0003677">
    <property type="term" value="F:DNA binding"/>
    <property type="evidence" value="ECO:0007669"/>
    <property type="project" value="InterPro"/>
</dbReference>
<dbReference type="Gene3D" id="2.40.50.1020">
    <property type="entry name" value="LytTr DNA-binding domain"/>
    <property type="match status" value="1"/>
</dbReference>
<dbReference type="PANTHER" id="PTHR37299:SF1">
    <property type="entry name" value="STAGE 0 SPORULATION PROTEIN A HOMOLOG"/>
    <property type="match status" value="1"/>
</dbReference>
<proteinExistence type="predicted"/>
<reference evidence="3 4" key="1">
    <citation type="submission" date="2018-04" db="EMBL/GenBank/DDBJ databases">
        <title>Genomic Encyclopedia of Archaeal and Bacterial Type Strains, Phase II (KMG-II): from individual species to whole genera.</title>
        <authorList>
            <person name="Goeker M."/>
        </authorList>
    </citation>
    <scope>NUCLEOTIDE SEQUENCE [LARGE SCALE GENOMIC DNA]</scope>
    <source>
        <strain evidence="3 4">DSM 25731</strain>
    </source>
</reference>
<evidence type="ECO:0000256" key="1">
    <source>
        <dbReference type="SAM" id="Phobius"/>
    </source>
</evidence>
<dbReference type="OrthoDB" id="1118393at2"/>
<dbReference type="SMART" id="SM00850">
    <property type="entry name" value="LytTR"/>
    <property type="match status" value="1"/>
</dbReference>
<evidence type="ECO:0000259" key="2">
    <source>
        <dbReference type="PROSITE" id="PS50930"/>
    </source>
</evidence>
<protein>
    <submittedName>
        <fullName evidence="3">LytTR family transcriptional regulator</fullName>
    </submittedName>
</protein>
<keyword evidence="1" id="KW-1133">Transmembrane helix</keyword>
<feature type="transmembrane region" description="Helical" evidence="1">
    <location>
        <begin position="53"/>
        <end position="81"/>
    </location>
</feature>
<evidence type="ECO:0000313" key="3">
    <source>
        <dbReference type="EMBL" id="PTX61448.1"/>
    </source>
</evidence>
<keyword evidence="1" id="KW-0812">Transmembrane</keyword>
<dbReference type="PANTHER" id="PTHR37299">
    <property type="entry name" value="TRANSCRIPTIONAL REGULATOR-RELATED"/>
    <property type="match status" value="1"/>
</dbReference>
<dbReference type="PROSITE" id="PS50930">
    <property type="entry name" value="HTH_LYTTR"/>
    <property type="match status" value="1"/>
</dbReference>
<dbReference type="GO" id="GO:0000156">
    <property type="term" value="F:phosphorelay response regulator activity"/>
    <property type="evidence" value="ECO:0007669"/>
    <property type="project" value="InterPro"/>
</dbReference>
<dbReference type="Proteomes" id="UP000244090">
    <property type="component" value="Unassembled WGS sequence"/>
</dbReference>
<dbReference type="Pfam" id="PF04397">
    <property type="entry name" value="LytTR"/>
    <property type="match status" value="1"/>
</dbReference>
<sequence>MGNSLITYLREPYPYIYGNKRQLLVILGVISLLAFVFSYAFEPFEVNTTEHKIAYVWILVLHATLPIPIVFLYFTIVNFTIKDDSRWTIGKEMLHLSIALLLIGIGSFLVRDIIYDNPNNWSFRYLYEEIRNSFMVGVLLLLIILPLNVQRLIQKHSKSLERLSFSKANPITTEPQICHISGSDFQFYIQDFLFAKVEGNYTEIFLEQHDKVTKKLLRITLKDLENQLQDFSNIYKTHRSYLVNLDKIIECKGNAQGYQLTLQKYAEKVPVSRSKLSDFNSYFSATTQS</sequence>
<keyword evidence="4" id="KW-1185">Reference proteome</keyword>
<dbReference type="RefSeq" id="WP_108114687.1">
    <property type="nucleotide sequence ID" value="NZ_QBKT01000004.1"/>
</dbReference>
<comment type="caution">
    <text evidence="3">The sequence shown here is derived from an EMBL/GenBank/DDBJ whole genome shotgun (WGS) entry which is preliminary data.</text>
</comment>
<name>A0A2T6BZG5_9FLAO</name>
<accession>A0A2T6BZG5</accession>
<keyword evidence="1" id="KW-0472">Membrane</keyword>
<feature type="transmembrane region" description="Helical" evidence="1">
    <location>
        <begin position="134"/>
        <end position="153"/>
    </location>
</feature>
<evidence type="ECO:0000313" key="4">
    <source>
        <dbReference type="Proteomes" id="UP000244090"/>
    </source>
</evidence>
<feature type="transmembrane region" description="Helical" evidence="1">
    <location>
        <begin position="93"/>
        <end position="114"/>
    </location>
</feature>
<dbReference type="InterPro" id="IPR046947">
    <property type="entry name" value="LytR-like"/>
</dbReference>
<organism evidence="3 4">
    <name type="scientific">Kordia periserrulae</name>
    <dbReference type="NCBI Taxonomy" id="701523"/>
    <lineage>
        <taxon>Bacteria</taxon>
        <taxon>Pseudomonadati</taxon>
        <taxon>Bacteroidota</taxon>
        <taxon>Flavobacteriia</taxon>
        <taxon>Flavobacteriales</taxon>
        <taxon>Flavobacteriaceae</taxon>
        <taxon>Kordia</taxon>
    </lineage>
</organism>
<feature type="transmembrane region" description="Helical" evidence="1">
    <location>
        <begin position="23"/>
        <end position="41"/>
    </location>
</feature>